<accession>A0A1I7RT93</accession>
<evidence type="ECO:0000256" key="1">
    <source>
        <dbReference type="SAM" id="MobiDB-lite"/>
    </source>
</evidence>
<dbReference type="Proteomes" id="UP000095284">
    <property type="component" value="Unplaced"/>
</dbReference>
<feature type="region of interest" description="Disordered" evidence="1">
    <location>
        <begin position="105"/>
        <end position="125"/>
    </location>
</feature>
<reference evidence="3" key="1">
    <citation type="submission" date="2016-11" db="UniProtKB">
        <authorList>
            <consortium name="WormBaseParasite"/>
        </authorList>
    </citation>
    <scope>IDENTIFICATION</scope>
</reference>
<dbReference type="WBParaSite" id="BXY_0394700.1">
    <property type="protein sequence ID" value="BXY_0394700.1"/>
    <property type="gene ID" value="BXY_0394700"/>
</dbReference>
<organism evidence="2 3">
    <name type="scientific">Bursaphelenchus xylophilus</name>
    <name type="common">Pinewood nematode worm</name>
    <name type="synonym">Aphelenchoides xylophilus</name>
    <dbReference type="NCBI Taxonomy" id="6326"/>
    <lineage>
        <taxon>Eukaryota</taxon>
        <taxon>Metazoa</taxon>
        <taxon>Ecdysozoa</taxon>
        <taxon>Nematoda</taxon>
        <taxon>Chromadorea</taxon>
        <taxon>Rhabditida</taxon>
        <taxon>Tylenchina</taxon>
        <taxon>Tylenchomorpha</taxon>
        <taxon>Aphelenchoidea</taxon>
        <taxon>Aphelenchoididae</taxon>
        <taxon>Bursaphelenchus</taxon>
    </lineage>
</organism>
<evidence type="ECO:0000313" key="2">
    <source>
        <dbReference type="Proteomes" id="UP000095284"/>
    </source>
</evidence>
<feature type="compositionally biased region" description="Polar residues" evidence="1">
    <location>
        <begin position="36"/>
        <end position="46"/>
    </location>
</feature>
<dbReference type="AlphaFoldDB" id="A0A1I7RT93"/>
<name>A0A1I7RT93_BURXY</name>
<protein>
    <submittedName>
        <fullName evidence="3">Transposase</fullName>
    </submittedName>
</protein>
<feature type="region of interest" description="Disordered" evidence="1">
    <location>
        <begin position="30"/>
        <end position="52"/>
    </location>
</feature>
<sequence>MIKVRLGFFDVKFIDVSAFSSTENRRKPECWRENLATESTSPSTQRPPRHAHPSFLDVLRACDVVQVHFLGPQENSTEKPRFASFGMAKISCVAAEAGRYALRNMPDDKRHRTSNVLSKMGQKVE</sequence>
<proteinExistence type="predicted"/>
<evidence type="ECO:0000313" key="3">
    <source>
        <dbReference type="WBParaSite" id="BXY_0394700.1"/>
    </source>
</evidence>